<dbReference type="Proteomes" id="UP000054241">
    <property type="component" value="Unassembled WGS sequence"/>
</dbReference>
<feature type="region of interest" description="Disordered" evidence="1">
    <location>
        <begin position="1"/>
        <end position="53"/>
    </location>
</feature>
<dbReference type="STRING" id="67285.AQI88_03480"/>
<organism evidence="2 3">
    <name type="scientific">Streptomyces cellostaticus</name>
    <dbReference type="NCBI Taxonomy" id="67285"/>
    <lineage>
        <taxon>Bacteria</taxon>
        <taxon>Bacillati</taxon>
        <taxon>Actinomycetota</taxon>
        <taxon>Actinomycetes</taxon>
        <taxon>Kitasatosporales</taxon>
        <taxon>Streptomycetaceae</taxon>
        <taxon>Streptomyces</taxon>
    </lineage>
</organism>
<gene>
    <name evidence="2" type="ORF">AQI88_03480</name>
</gene>
<keyword evidence="3" id="KW-1185">Reference proteome</keyword>
<evidence type="ECO:0000256" key="1">
    <source>
        <dbReference type="SAM" id="MobiDB-lite"/>
    </source>
</evidence>
<proteinExistence type="predicted"/>
<sequence>MNDLREQRRDRGEDASRRSRQRERHGRRETGERRDDRRRDEGRRETEDERRERLVRSAFVAERPFG</sequence>
<evidence type="ECO:0000313" key="2">
    <source>
        <dbReference type="EMBL" id="KUM98443.1"/>
    </source>
</evidence>
<name>A0A101NS98_9ACTN</name>
<dbReference type="EMBL" id="LMWL01000005">
    <property type="protein sequence ID" value="KUM98443.1"/>
    <property type="molecule type" value="Genomic_DNA"/>
</dbReference>
<feature type="compositionally biased region" description="Basic and acidic residues" evidence="1">
    <location>
        <begin position="26"/>
        <end position="53"/>
    </location>
</feature>
<protein>
    <submittedName>
        <fullName evidence="2">Uncharacterized protein</fullName>
    </submittedName>
</protein>
<dbReference type="AlphaFoldDB" id="A0A101NS98"/>
<feature type="compositionally biased region" description="Basic and acidic residues" evidence="1">
    <location>
        <begin position="1"/>
        <end position="17"/>
    </location>
</feature>
<accession>A0A101NS98</accession>
<reference evidence="2 3" key="1">
    <citation type="submission" date="2015-10" db="EMBL/GenBank/DDBJ databases">
        <title>Draft genome sequence of Streptomyces cellostaticus DSM 40189, type strain for the species Streptomyces cellostaticus.</title>
        <authorList>
            <person name="Ruckert C."/>
            <person name="Winkler A."/>
            <person name="Kalinowski J."/>
            <person name="Kampfer P."/>
            <person name="Glaeser S."/>
        </authorList>
    </citation>
    <scope>NUCLEOTIDE SEQUENCE [LARGE SCALE GENOMIC DNA]</scope>
    <source>
        <strain evidence="2 3">DSM 40189</strain>
    </source>
</reference>
<evidence type="ECO:0000313" key="3">
    <source>
        <dbReference type="Proteomes" id="UP000054241"/>
    </source>
</evidence>
<dbReference type="RefSeq" id="WP_066991418.1">
    <property type="nucleotide sequence ID" value="NZ_BNDU01000004.1"/>
</dbReference>
<comment type="caution">
    <text evidence="2">The sequence shown here is derived from an EMBL/GenBank/DDBJ whole genome shotgun (WGS) entry which is preliminary data.</text>
</comment>